<evidence type="ECO:0000313" key="1">
    <source>
        <dbReference type="EMBL" id="QQP31363.1"/>
    </source>
</evidence>
<sequence>MDFQEHAIFFQWFPEQDNAPNSSLGPILVISLNGPAGRRFKISLKKERPFIPTAM</sequence>
<organism evidence="1 2">
    <name type="scientific">Caligus rogercresseyi</name>
    <name type="common">Sea louse</name>
    <dbReference type="NCBI Taxonomy" id="217165"/>
    <lineage>
        <taxon>Eukaryota</taxon>
        <taxon>Metazoa</taxon>
        <taxon>Ecdysozoa</taxon>
        <taxon>Arthropoda</taxon>
        <taxon>Crustacea</taxon>
        <taxon>Multicrustacea</taxon>
        <taxon>Hexanauplia</taxon>
        <taxon>Copepoda</taxon>
        <taxon>Siphonostomatoida</taxon>
        <taxon>Caligidae</taxon>
        <taxon>Caligus</taxon>
    </lineage>
</organism>
<name>A0A7T8JTD2_CALRO</name>
<protein>
    <submittedName>
        <fullName evidence="1">Uncharacterized protein</fullName>
    </submittedName>
</protein>
<dbReference type="AlphaFoldDB" id="A0A7T8JTD2"/>
<proteinExistence type="predicted"/>
<reference evidence="2" key="1">
    <citation type="submission" date="2021-01" db="EMBL/GenBank/DDBJ databases">
        <title>Caligus Genome Assembly.</title>
        <authorList>
            <person name="Gallardo-Escarate C."/>
        </authorList>
    </citation>
    <scope>NUCLEOTIDE SEQUENCE [LARGE SCALE GENOMIC DNA]</scope>
</reference>
<keyword evidence="2" id="KW-1185">Reference proteome</keyword>
<dbReference type="Proteomes" id="UP000595437">
    <property type="component" value="Chromosome 21"/>
</dbReference>
<dbReference type="EMBL" id="CP045910">
    <property type="protein sequence ID" value="QQP31363.1"/>
    <property type="molecule type" value="Genomic_DNA"/>
</dbReference>
<gene>
    <name evidence="1" type="ORF">FKW44_024944</name>
</gene>
<accession>A0A7T8JTD2</accession>
<evidence type="ECO:0000313" key="2">
    <source>
        <dbReference type="Proteomes" id="UP000595437"/>
    </source>
</evidence>